<gene>
    <name evidence="1" type="ORF">GALMADRAFT_718820</name>
</gene>
<dbReference type="HOGENOM" id="CLU_1332012_0_0_1"/>
<reference evidence="2" key="1">
    <citation type="journal article" date="2014" name="Proc. Natl. Acad. Sci. U.S.A.">
        <title>Extensive sampling of basidiomycete genomes demonstrates inadequacy of the white-rot/brown-rot paradigm for wood decay fungi.</title>
        <authorList>
            <person name="Riley R."/>
            <person name="Salamov A.A."/>
            <person name="Brown D.W."/>
            <person name="Nagy L.G."/>
            <person name="Floudas D."/>
            <person name="Held B.W."/>
            <person name="Levasseur A."/>
            <person name="Lombard V."/>
            <person name="Morin E."/>
            <person name="Otillar R."/>
            <person name="Lindquist E.A."/>
            <person name="Sun H."/>
            <person name="LaButti K.M."/>
            <person name="Schmutz J."/>
            <person name="Jabbour D."/>
            <person name="Luo H."/>
            <person name="Baker S.E."/>
            <person name="Pisabarro A.G."/>
            <person name="Walton J.D."/>
            <person name="Blanchette R.A."/>
            <person name="Henrissat B."/>
            <person name="Martin F."/>
            <person name="Cullen D."/>
            <person name="Hibbett D.S."/>
            <person name="Grigoriev I.V."/>
        </authorList>
    </citation>
    <scope>NUCLEOTIDE SEQUENCE [LARGE SCALE GENOMIC DNA]</scope>
    <source>
        <strain evidence="2">CBS 339.88</strain>
    </source>
</reference>
<proteinExistence type="predicted"/>
<protein>
    <submittedName>
        <fullName evidence="1">Uncharacterized protein</fullName>
    </submittedName>
</protein>
<organism evidence="1 2">
    <name type="scientific">Galerina marginata (strain CBS 339.88)</name>
    <dbReference type="NCBI Taxonomy" id="685588"/>
    <lineage>
        <taxon>Eukaryota</taxon>
        <taxon>Fungi</taxon>
        <taxon>Dikarya</taxon>
        <taxon>Basidiomycota</taxon>
        <taxon>Agaricomycotina</taxon>
        <taxon>Agaricomycetes</taxon>
        <taxon>Agaricomycetidae</taxon>
        <taxon>Agaricales</taxon>
        <taxon>Agaricineae</taxon>
        <taxon>Strophariaceae</taxon>
        <taxon>Galerina</taxon>
    </lineage>
</organism>
<accession>A0A067TXB0</accession>
<sequence>MVHPMPEQAELAYCRMMQRTWKVARWNEDRLSWRVDDFYPQFNFRRFSSSPLPVLLSSAMALQKNPHHRDLFNVTTLAKCSLFHYWGRNILRGVKRPWQVVLILTVHFTVGSSPKKRRQNVLTKSKRRDSYFDHWQNVPTAVVFTSQMFPGLGDSRRFEGFRCWLLDEGCQASVWPSDSSSVQEDDDVQGLWMARRVWVDREWSRQ</sequence>
<dbReference type="Proteomes" id="UP000027222">
    <property type="component" value="Unassembled WGS sequence"/>
</dbReference>
<evidence type="ECO:0000313" key="1">
    <source>
        <dbReference type="EMBL" id="KDR84609.1"/>
    </source>
</evidence>
<dbReference type="EMBL" id="KL142368">
    <property type="protein sequence ID" value="KDR84609.1"/>
    <property type="molecule type" value="Genomic_DNA"/>
</dbReference>
<name>A0A067TXB0_GALM3</name>
<dbReference type="AlphaFoldDB" id="A0A067TXB0"/>
<keyword evidence="2" id="KW-1185">Reference proteome</keyword>
<evidence type="ECO:0000313" key="2">
    <source>
        <dbReference type="Proteomes" id="UP000027222"/>
    </source>
</evidence>